<reference evidence="2 3" key="1">
    <citation type="submission" date="2015-02" db="EMBL/GenBank/DDBJ databases">
        <title>Nostoc linckia genome annotation.</title>
        <authorList>
            <person name="Zhou Z."/>
        </authorList>
    </citation>
    <scope>NUCLEOTIDE SEQUENCE [LARGE SCALE GENOMIC DNA]</scope>
    <source>
        <strain evidence="3">z8</strain>
    </source>
</reference>
<evidence type="ECO:0000313" key="2">
    <source>
        <dbReference type="EMBL" id="PHJ94027.1"/>
    </source>
</evidence>
<feature type="region of interest" description="Disordered" evidence="1">
    <location>
        <begin position="33"/>
        <end position="61"/>
    </location>
</feature>
<gene>
    <name evidence="2" type="ORF">VF08_34425</name>
</gene>
<dbReference type="EMBL" id="LAHD01000173">
    <property type="protein sequence ID" value="PHJ94027.1"/>
    <property type="molecule type" value="Genomic_DNA"/>
</dbReference>
<dbReference type="Proteomes" id="UP000222310">
    <property type="component" value="Unassembled WGS sequence"/>
</dbReference>
<evidence type="ECO:0000313" key="3">
    <source>
        <dbReference type="Proteomes" id="UP000222310"/>
    </source>
</evidence>
<organism evidence="2 3">
    <name type="scientific">Nostoc linckia z8</name>
    <dbReference type="NCBI Taxonomy" id="1628746"/>
    <lineage>
        <taxon>Bacteria</taxon>
        <taxon>Bacillati</taxon>
        <taxon>Cyanobacteriota</taxon>
        <taxon>Cyanophyceae</taxon>
        <taxon>Nostocales</taxon>
        <taxon>Nostocaceae</taxon>
        <taxon>Nostoc</taxon>
    </lineage>
</organism>
<dbReference type="AlphaFoldDB" id="A0A9Q6EHD3"/>
<proteinExistence type="predicted"/>
<protein>
    <submittedName>
        <fullName evidence="2">Uncharacterized protein</fullName>
    </submittedName>
</protein>
<comment type="caution">
    <text evidence="2">The sequence shown here is derived from an EMBL/GenBank/DDBJ whole genome shotgun (WGS) entry which is preliminary data.</text>
</comment>
<sequence length="107" mass="11956">MPCQFRQHEARLDAHAEQRQDKTVVHLHIENPLAVRPHPGDDGHRAADERHDDEHEARAGVIDAQSEKVREVHTADAQDGVSQNFVFHEGGPAACRAIRLIRGYTGV</sequence>
<accession>A0A9Q6EHD3</accession>
<name>A0A9Q6EHD3_NOSLI</name>
<evidence type="ECO:0000256" key="1">
    <source>
        <dbReference type="SAM" id="MobiDB-lite"/>
    </source>
</evidence>
<feature type="compositionally biased region" description="Basic and acidic residues" evidence="1">
    <location>
        <begin position="38"/>
        <end position="58"/>
    </location>
</feature>